<evidence type="ECO:0000256" key="7">
    <source>
        <dbReference type="ARBA" id="ARBA00022723"/>
    </source>
</evidence>
<dbReference type="PANTHER" id="PTHR43771:SF2">
    <property type="entry name" value="PHOSPHOMANNOMUTASE_PHOSPHOGLUCOMUTASE"/>
    <property type="match status" value="1"/>
</dbReference>
<dbReference type="Pfam" id="PF02880">
    <property type="entry name" value="PGM_PMM_III"/>
    <property type="match status" value="1"/>
</dbReference>
<keyword evidence="6" id="KW-0597">Phosphoprotein</keyword>
<evidence type="ECO:0000256" key="9">
    <source>
        <dbReference type="ARBA" id="ARBA00023235"/>
    </source>
</evidence>
<dbReference type="Pfam" id="PF02878">
    <property type="entry name" value="PGM_PMM_I"/>
    <property type="match status" value="1"/>
</dbReference>
<feature type="domain" description="Alpha-D-phosphohexomutase C-terminal" evidence="12">
    <location>
        <begin position="395"/>
        <end position="472"/>
    </location>
</feature>
<dbReference type="Pfam" id="PF00408">
    <property type="entry name" value="PGM_PMM_IV"/>
    <property type="match status" value="1"/>
</dbReference>
<comment type="catalytic activity">
    <reaction evidence="1">
        <text>alpha-D-mannose 1-phosphate = D-mannose 6-phosphate</text>
        <dbReference type="Rhea" id="RHEA:11140"/>
        <dbReference type="ChEBI" id="CHEBI:58409"/>
        <dbReference type="ChEBI" id="CHEBI:58735"/>
        <dbReference type="EC" id="5.4.2.8"/>
    </reaction>
</comment>
<dbReference type="SUPFAM" id="SSF55957">
    <property type="entry name" value="Phosphoglucomutase, C-terminal domain"/>
    <property type="match status" value="1"/>
</dbReference>
<dbReference type="PRINTS" id="PR00509">
    <property type="entry name" value="PGMPMM"/>
</dbReference>
<evidence type="ECO:0000259" key="14">
    <source>
        <dbReference type="Pfam" id="PF02879"/>
    </source>
</evidence>
<dbReference type="CDD" id="cd03089">
    <property type="entry name" value="PMM_PGM"/>
    <property type="match status" value="1"/>
</dbReference>
<keyword evidence="8 10" id="KW-0460">Magnesium</keyword>
<evidence type="ECO:0000256" key="6">
    <source>
        <dbReference type="ARBA" id="ARBA00022553"/>
    </source>
</evidence>
<dbReference type="InterPro" id="IPR005843">
    <property type="entry name" value="A-D-PHexomutase_C"/>
</dbReference>
<dbReference type="GO" id="GO:0004615">
    <property type="term" value="F:phosphomannomutase activity"/>
    <property type="evidence" value="ECO:0007669"/>
    <property type="project" value="UniProtKB-EC"/>
</dbReference>
<evidence type="ECO:0000256" key="10">
    <source>
        <dbReference type="RuleBase" id="RU004326"/>
    </source>
</evidence>
<comment type="pathway">
    <text evidence="3">Nucleotide-sugar biosynthesis; GDP-alpha-D-mannose biosynthesis; alpha-D-mannose 1-phosphate from D-fructose 6-phosphate: step 2/2.</text>
</comment>
<dbReference type="PROSITE" id="PS00710">
    <property type="entry name" value="PGM_PMM"/>
    <property type="match status" value="1"/>
</dbReference>
<evidence type="ECO:0000256" key="1">
    <source>
        <dbReference type="ARBA" id="ARBA00000586"/>
    </source>
</evidence>
<comment type="caution">
    <text evidence="16">The sequence shown here is derived from an EMBL/GenBank/DDBJ whole genome shotgun (WGS) entry which is preliminary data.</text>
</comment>
<dbReference type="GO" id="GO:0000287">
    <property type="term" value="F:magnesium ion binding"/>
    <property type="evidence" value="ECO:0007669"/>
    <property type="project" value="InterPro"/>
</dbReference>
<dbReference type="InterPro" id="IPR016066">
    <property type="entry name" value="A-D-PHexomutase_CS"/>
</dbReference>
<comment type="cofactor">
    <cofactor evidence="2">
        <name>Mg(2+)</name>
        <dbReference type="ChEBI" id="CHEBI:18420"/>
    </cofactor>
</comment>
<dbReference type="InterPro" id="IPR005841">
    <property type="entry name" value="Alpha-D-phosphohexomutase_SF"/>
</dbReference>
<feature type="domain" description="Alpha-D-phosphohexomutase alpha/beta/alpha" evidence="13">
    <location>
        <begin position="34"/>
        <end position="162"/>
    </location>
</feature>
<dbReference type="Proteomes" id="UP000256763">
    <property type="component" value="Unassembled WGS sequence"/>
</dbReference>
<comment type="similarity">
    <text evidence="4 10">Belongs to the phosphohexose mutase family.</text>
</comment>
<evidence type="ECO:0000256" key="8">
    <source>
        <dbReference type="ARBA" id="ARBA00022842"/>
    </source>
</evidence>
<keyword evidence="9" id="KW-0413">Isomerase</keyword>
<dbReference type="InterPro" id="IPR005846">
    <property type="entry name" value="A-D-PHexomutase_a/b/a-III"/>
</dbReference>
<keyword evidence="7 10" id="KW-0479">Metal-binding</keyword>
<name>A0A3E0WWY4_9GAMM</name>
<evidence type="ECO:0000313" key="16">
    <source>
        <dbReference type="EMBL" id="RFA37520.1"/>
    </source>
</evidence>
<protein>
    <recommendedName>
        <fullName evidence="5">phosphomannomutase</fullName>
        <ecNumber evidence="5">5.4.2.8</ecNumber>
    </recommendedName>
</protein>
<dbReference type="PANTHER" id="PTHR43771">
    <property type="entry name" value="PHOSPHOMANNOMUTASE"/>
    <property type="match status" value="1"/>
</dbReference>
<proteinExistence type="inferred from homology"/>
<dbReference type="InterPro" id="IPR005845">
    <property type="entry name" value="A-D-PHexomutase_a/b/a-II"/>
</dbReference>
<evidence type="ECO:0000256" key="2">
    <source>
        <dbReference type="ARBA" id="ARBA00001946"/>
    </source>
</evidence>
<sequence length="485" mass="52485">MEHRNADSAQEERLVVREGRAEEAPTASLDAAILRAYDVRGVVGAGLNADVVRLLGQAIGSEAADHGQQEIVVARDGRLTSEELAIALIEGLQAAGRDVVDIGRVPTPLMNFATFHLQTGAGVMVTGSHNPPEYNGLKIVVGGRTLSGEAIQALGKRVEQGRFVAGEGGYRRLDILQDYIERVVGEITLARPLRIVVDAGNGVAGSVAPAVFRALGCEVEELYCEVDGRFPNHHPDPTVPGNLIGLIDRVRTLEADVGLAFDGDGDRLGVVDGEGRIIWADRQMMLFARDVLMCHPGADIVFDAKCSADLTQLILDHAGVPVMWKTGHSMIKNKVHEINAPLGGELSGHIFFNDRWYGFDDAVYAGARLLEILALDPREPAAVFAELPDALSTPEIRVDLAEGEPERIMATLLADPGALFEQAHYTLVDGIRADFADGWGLVRASNTTPSLVLRFEARDEAGMARIKGMFRKRLLERFPELSLPF</sequence>
<feature type="domain" description="Alpha-D-phosphohexomutase alpha/beta/alpha" evidence="15">
    <location>
        <begin position="281"/>
        <end position="388"/>
    </location>
</feature>
<dbReference type="GO" id="GO:0005975">
    <property type="term" value="P:carbohydrate metabolic process"/>
    <property type="evidence" value="ECO:0007669"/>
    <property type="project" value="InterPro"/>
</dbReference>
<evidence type="ECO:0000256" key="4">
    <source>
        <dbReference type="ARBA" id="ARBA00010231"/>
    </source>
</evidence>
<evidence type="ECO:0000256" key="5">
    <source>
        <dbReference type="ARBA" id="ARBA00012730"/>
    </source>
</evidence>
<reference evidence="17" key="1">
    <citation type="submission" date="2017-05" db="EMBL/GenBank/DDBJ databases">
        <authorList>
            <person name="Sharma S."/>
            <person name="Sidhu C."/>
            <person name="Pinnaka A.K."/>
        </authorList>
    </citation>
    <scope>NUCLEOTIDE SEQUENCE [LARGE SCALE GENOMIC DNA]</scope>
    <source>
        <strain evidence="17">AK93</strain>
    </source>
</reference>
<evidence type="ECO:0000259" key="13">
    <source>
        <dbReference type="Pfam" id="PF02878"/>
    </source>
</evidence>
<dbReference type="OrthoDB" id="9803322at2"/>
<evidence type="ECO:0000259" key="15">
    <source>
        <dbReference type="Pfam" id="PF02880"/>
    </source>
</evidence>
<feature type="region of interest" description="Disordered" evidence="11">
    <location>
        <begin position="1"/>
        <end position="21"/>
    </location>
</feature>
<dbReference type="EMBL" id="NFZW01000007">
    <property type="protein sequence ID" value="RFA37520.1"/>
    <property type="molecule type" value="Genomic_DNA"/>
</dbReference>
<dbReference type="InterPro" id="IPR036900">
    <property type="entry name" value="A-D-PHexomutase_C_sf"/>
</dbReference>
<dbReference type="Gene3D" id="3.30.310.50">
    <property type="entry name" value="Alpha-D-phosphohexomutase, C-terminal domain"/>
    <property type="match status" value="1"/>
</dbReference>
<dbReference type="Pfam" id="PF02879">
    <property type="entry name" value="PGM_PMM_II"/>
    <property type="match status" value="1"/>
</dbReference>
<evidence type="ECO:0000256" key="11">
    <source>
        <dbReference type="SAM" id="MobiDB-lite"/>
    </source>
</evidence>
<dbReference type="AlphaFoldDB" id="A0A3E0WWY4"/>
<evidence type="ECO:0000256" key="3">
    <source>
        <dbReference type="ARBA" id="ARBA00004699"/>
    </source>
</evidence>
<evidence type="ECO:0000313" key="17">
    <source>
        <dbReference type="Proteomes" id="UP000256763"/>
    </source>
</evidence>
<accession>A0A3E0WWY4</accession>
<keyword evidence="17" id="KW-1185">Reference proteome</keyword>
<feature type="domain" description="Alpha-D-phosphohexomutase alpha/beta/alpha" evidence="14">
    <location>
        <begin position="178"/>
        <end position="275"/>
    </location>
</feature>
<dbReference type="Gene3D" id="3.40.120.10">
    <property type="entry name" value="Alpha-D-Glucose-1,6-Bisphosphate, subunit A, domain 3"/>
    <property type="match status" value="3"/>
</dbReference>
<evidence type="ECO:0000259" key="12">
    <source>
        <dbReference type="Pfam" id="PF00408"/>
    </source>
</evidence>
<organism evidence="16 17">
    <name type="scientific">Alkalilimnicola ehrlichii</name>
    <dbReference type="NCBI Taxonomy" id="351052"/>
    <lineage>
        <taxon>Bacteria</taxon>
        <taxon>Pseudomonadati</taxon>
        <taxon>Pseudomonadota</taxon>
        <taxon>Gammaproteobacteria</taxon>
        <taxon>Chromatiales</taxon>
        <taxon>Ectothiorhodospiraceae</taxon>
        <taxon>Alkalilimnicola</taxon>
    </lineage>
</organism>
<dbReference type="EC" id="5.4.2.8" evidence="5"/>
<gene>
    <name evidence="16" type="ORF">CAL65_08825</name>
</gene>
<dbReference type="InterPro" id="IPR016055">
    <property type="entry name" value="A-D-PHexomutase_a/b/a-I/II/III"/>
</dbReference>
<dbReference type="SUPFAM" id="SSF53738">
    <property type="entry name" value="Phosphoglucomutase, first 3 domains"/>
    <property type="match status" value="3"/>
</dbReference>
<dbReference type="InterPro" id="IPR005844">
    <property type="entry name" value="A-D-PHexomutase_a/b/a-I"/>
</dbReference>